<dbReference type="AlphaFoldDB" id="A0AAV7GAH2"/>
<keyword evidence="3" id="KW-1185">Reference proteome</keyword>
<protein>
    <submittedName>
        <fullName evidence="2">Uncharacterized protein</fullName>
    </submittedName>
</protein>
<name>A0AAV7GAH2_DENCH</name>
<evidence type="ECO:0000313" key="2">
    <source>
        <dbReference type="EMBL" id="KAH0452522.1"/>
    </source>
</evidence>
<evidence type="ECO:0000256" key="1">
    <source>
        <dbReference type="SAM" id="Phobius"/>
    </source>
</evidence>
<keyword evidence="1" id="KW-1133">Transmembrane helix</keyword>
<proteinExistence type="predicted"/>
<organism evidence="2 3">
    <name type="scientific">Dendrobium chrysotoxum</name>
    <name type="common">Orchid</name>
    <dbReference type="NCBI Taxonomy" id="161865"/>
    <lineage>
        <taxon>Eukaryota</taxon>
        <taxon>Viridiplantae</taxon>
        <taxon>Streptophyta</taxon>
        <taxon>Embryophyta</taxon>
        <taxon>Tracheophyta</taxon>
        <taxon>Spermatophyta</taxon>
        <taxon>Magnoliopsida</taxon>
        <taxon>Liliopsida</taxon>
        <taxon>Asparagales</taxon>
        <taxon>Orchidaceae</taxon>
        <taxon>Epidendroideae</taxon>
        <taxon>Malaxideae</taxon>
        <taxon>Dendrobiinae</taxon>
        <taxon>Dendrobium</taxon>
    </lineage>
</organism>
<feature type="transmembrane region" description="Helical" evidence="1">
    <location>
        <begin position="173"/>
        <end position="193"/>
    </location>
</feature>
<dbReference type="EMBL" id="JAGFBR010000017">
    <property type="protein sequence ID" value="KAH0452522.1"/>
    <property type="molecule type" value="Genomic_DNA"/>
</dbReference>
<sequence>MQWLRSSRTKAVTAGSFSRSDRSRGRVKSKLRSHIKGLQGIIPLDHRDFGTVELVDCQTGFGLDGIFLGTLMASVRQRSCRRRALTIGFEWEKVKGDCGSTLTKSQDLRRHFIGAISPLSPVTVAARGIGSHFWLSDAPHPRQPSCLPLTPHLPPPTSLLQTLLLLPSSLRLLLSYSWCFSILLLASAIIFLWPSNPELSVVLLRLNQFRVTPLPSISIHIAMGLEIKIRIPDFFAINYSLIVSSIFYRGELLGSATSAGGRIEARKVPPFLALKFLSSIPSRLSLAHLLLPSCCSRRSSGIDVSCTVEDGSFVRLNKGHIVTKSVKKKREEMANVLRKMRSAGVFEKKSEEFLRHAVGAYVLAFRELIINLFCLLRIFELTVCYSISYQSLSFTQPHTIPSPHAVTQVFNLKPNSRLRFPSACSLQVATSNISKGPMILKRYNKREKNDSFSYTCISKWKLIELGFGSPPACLPEPWTVDFLINGPDSAVPRFSSDRGLDPAVQFVVRRDQGR</sequence>
<comment type="caution">
    <text evidence="2">The sequence shown here is derived from an EMBL/GenBank/DDBJ whole genome shotgun (WGS) entry which is preliminary data.</text>
</comment>
<evidence type="ECO:0000313" key="3">
    <source>
        <dbReference type="Proteomes" id="UP000775213"/>
    </source>
</evidence>
<keyword evidence="1" id="KW-0812">Transmembrane</keyword>
<reference evidence="2 3" key="1">
    <citation type="journal article" date="2021" name="Hortic Res">
        <title>Chromosome-scale assembly of the Dendrobium chrysotoxum genome enhances the understanding of orchid evolution.</title>
        <authorList>
            <person name="Zhang Y."/>
            <person name="Zhang G.Q."/>
            <person name="Zhang D."/>
            <person name="Liu X.D."/>
            <person name="Xu X.Y."/>
            <person name="Sun W.H."/>
            <person name="Yu X."/>
            <person name="Zhu X."/>
            <person name="Wang Z.W."/>
            <person name="Zhao X."/>
            <person name="Zhong W.Y."/>
            <person name="Chen H."/>
            <person name="Yin W.L."/>
            <person name="Huang T."/>
            <person name="Niu S.C."/>
            <person name="Liu Z.J."/>
        </authorList>
    </citation>
    <scope>NUCLEOTIDE SEQUENCE [LARGE SCALE GENOMIC DNA]</scope>
    <source>
        <strain evidence="2">Lindl</strain>
    </source>
</reference>
<gene>
    <name evidence="2" type="ORF">IEQ34_019821</name>
</gene>
<dbReference type="Proteomes" id="UP000775213">
    <property type="component" value="Unassembled WGS sequence"/>
</dbReference>
<keyword evidence="1" id="KW-0472">Membrane</keyword>
<accession>A0AAV7GAH2</accession>